<evidence type="ECO:0000313" key="2">
    <source>
        <dbReference type="Proteomes" id="UP000255014"/>
    </source>
</evidence>
<sequence length="68" mass="7816">MRIQRKCMNGIWEQILQMMIHQPMAGNGRQTCETGGYDVHPKVPRAAFCAFVPGVQVRLVLYLQDNRI</sequence>
<accession>A0A0E8C8H5</accession>
<dbReference type="AlphaFoldDB" id="A0A0E8C8H5"/>
<dbReference type="Proteomes" id="UP000255014">
    <property type="component" value="Unassembled WGS sequence"/>
</dbReference>
<dbReference type="EMBL" id="UFTT01000002">
    <property type="protein sequence ID" value="SUV63838.1"/>
    <property type="molecule type" value="Genomic_DNA"/>
</dbReference>
<reference evidence="1 2" key="1">
    <citation type="submission" date="2018-06" db="EMBL/GenBank/DDBJ databases">
        <authorList>
            <consortium name="Pathogen Informatics"/>
            <person name="Doyle S."/>
        </authorList>
    </citation>
    <scope>NUCLEOTIDE SEQUENCE [LARGE SCALE GENOMIC DNA]</scope>
    <source>
        <strain evidence="1 2">NCTC10911</strain>
    </source>
</reference>
<gene>
    <name evidence="1" type="ORF">NCTC10911_00846</name>
</gene>
<evidence type="ECO:0000313" key="1">
    <source>
        <dbReference type="EMBL" id="SUV63838.1"/>
    </source>
</evidence>
<name>A0A0E8C8H5_BORPT</name>
<proteinExistence type="predicted"/>
<protein>
    <submittedName>
        <fullName evidence="1">Uncharacterized protein</fullName>
    </submittedName>
</protein>
<organism evidence="1 2">
    <name type="scientific">Bordetella pertussis</name>
    <dbReference type="NCBI Taxonomy" id="520"/>
    <lineage>
        <taxon>Bacteria</taxon>
        <taxon>Pseudomonadati</taxon>
        <taxon>Pseudomonadota</taxon>
        <taxon>Betaproteobacteria</taxon>
        <taxon>Burkholderiales</taxon>
        <taxon>Alcaligenaceae</taxon>
        <taxon>Bordetella</taxon>
    </lineage>
</organism>